<dbReference type="Pfam" id="PF12698">
    <property type="entry name" value="ABC2_membrane_3"/>
    <property type="match status" value="1"/>
</dbReference>
<feature type="transmembrane region" description="Helical" evidence="5">
    <location>
        <begin position="220"/>
        <end position="242"/>
    </location>
</feature>
<feature type="transmembrane region" description="Helical" evidence="5">
    <location>
        <begin position="20"/>
        <end position="41"/>
    </location>
</feature>
<dbReference type="GO" id="GO:0140359">
    <property type="term" value="F:ABC-type transporter activity"/>
    <property type="evidence" value="ECO:0007669"/>
    <property type="project" value="InterPro"/>
</dbReference>
<dbReference type="AlphaFoldDB" id="A0A8J6YAD1"/>
<proteinExistence type="predicted"/>
<dbReference type="GO" id="GO:0016020">
    <property type="term" value="C:membrane"/>
    <property type="evidence" value="ECO:0007669"/>
    <property type="project" value="UniProtKB-SubCell"/>
</dbReference>
<evidence type="ECO:0000256" key="5">
    <source>
        <dbReference type="SAM" id="Phobius"/>
    </source>
</evidence>
<feature type="transmembrane region" description="Helical" evidence="5">
    <location>
        <begin position="263"/>
        <end position="290"/>
    </location>
</feature>
<dbReference type="InterPro" id="IPR013525">
    <property type="entry name" value="ABC2_TM"/>
</dbReference>
<evidence type="ECO:0000256" key="3">
    <source>
        <dbReference type="ARBA" id="ARBA00022989"/>
    </source>
</evidence>
<feature type="transmembrane region" description="Helical" evidence="5">
    <location>
        <begin position="296"/>
        <end position="318"/>
    </location>
</feature>
<accession>A0A8J6YAD1</accession>
<sequence>MRLAWITFLNDMRRSARDPFSILLWAGIPFGVLILFTLAFGSGGDVKPQARVLLVDEDSSLLSGFLSGAFNQGELAELVDLQPVTREEGERRIAKGDGTALLIIPAGFSEAVLNDDPTTLRLITNPAQRILPGIVEGILKTLVDGTFYLQQVLGGPVREIMESTNDLADPPTNLLVSSVSVEINETIQRLEEYILPPAIELVVEMEEKDEEAPAFGFGGIYFQSMLFMFLLFGAQGISDGLWREREERTLSRIVSTPGRLSAFLLGKVLAGVTVLGGILAAALAAGTWLYDLPWATYPAALLWLVLVAGLLIALFSLVQLVATSRGGASLINNVIVFPMMMLGGSFFPPEGMPDWLAAIGRYTPNGYGLHILKMLQAGAPDAGTVLSAFAGFAAVTGIALWMASARLRSSFAKAAS</sequence>
<protein>
    <submittedName>
        <fullName evidence="7">ABC transporter permease</fullName>
    </submittedName>
</protein>
<feature type="transmembrane region" description="Helical" evidence="5">
    <location>
        <begin position="382"/>
        <end position="403"/>
    </location>
</feature>
<comment type="subcellular location">
    <subcellularLocation>
        <location evidence="1">Membrane</location>
        <topology evidence="1">Multi-pass membrane protein</topology>
    </subcellularLocation>
</comment>
<evidence type="ECO:0000313" key="8">
    <source>
        <dbReference type="Proteomes" id="UP000648239"/>
    </source>
</evidence>
<reference evidence="7 8" key="1">
    <citation type="submission" date="2020-08" db="EMBL/GenBank/DDBJ databases">
        <title>Acidobacteriota in marine sediments use diverse sulfur dissimilation pathways.</title>
        <authorList>
            <person name="Wasmund K."/>
        </authorList>
    </citation>
    <scope>NUCLEOTIDE SEQUENCE [LARGE SCALE GENOMIC DNA]</scope>
    <source>
        <strain evidence="7">MAG AM4</strain>
    </source>
</reference>
<dbReference type="InterPro" id="IPR052902">
    <property type="entry name" value="ABC-2_transporter"/>
</dbReference>
<evidence type="ECO:0000313" key="7">
    <source>
        <dbReference type="EMBL" id="MBD3869626.1"/>
    </source>
</evidence>
<keyword evidence="2 5" id="KW-0812">Transmembrane</keyword>
<evidence type="ECO:0000256" key="1">
    <source>
        <dbReference type="ARBA" id="ARBA00004141"/>
    </source>
</evidence>
<feature type="domain" description="ABC-2 type transporter transmembrane" evidence="6">
    <location>
        <begin position="27"/>
        <end position="400"/>
    </location>
</feature>
<keyword evidence="4 5" id="KW-0472">Membrane</keyword>
<gene>
    <name evidence="7" type="ORF">IFK94_16010</name>
</gene>
<keyword evidence="3 5" id="KW-1133">Transmembrane helix</keyword>
<evidence type="ECO:0000256" key="2">
    <source>
        <dbReference type="ARBA" id="ARBA00022692"/>
    </source>
</evidence>
<dbReference type="EMBL" id="JACXWD010000134">
    <property type="protein sequence ID" value="MBD3869626.1"/>
    <property type="molecule type" value="Genomic_DNA"/>
</dbReference>
<evidence type="ECO:0000256" key="4">
    <source>
        <dbReference type="ARBA" id="ARBA00023136"/>
    </source>
</evidence>
<comment type="caution">
    <text evidence="7">The sequence shown here is derived from an EMBL/GenBank/DDBJ whole genome shotgun (WGS) entry which is preliminary data.</text>
</comment>
<dbReference type="Proteomes" id="UP000648239">
    <property type="component" value="Unassembled WGS sequence"/>
</dbReference>
<evidence type="ECO:0000259" key="6">
    <source>
        <dbReference type="Pfam" id="PF12698"/>
    </source>
</evidence>
<dbReference type="PANTHER" id="PTHR43027">
    <property type="entry name" value="DOXORUBICIN RESISTANCE ABC TRANSPORTER PERMEASE PROTEIN DRRC-RELATED"/>
    <property type="match status" value="1"/>
</dbReference>
<feature type="transmembrane region" description="Helical" evidence="5">
    <location>
        <begin position="330"/>
        <end position="347"/>
    </location>
</feature>
<dbReference type="PANTHER" id="PTHR43027:SF2">
    <property type="entry name" value="TRANSPORT PERMEASE PROTEIN"/>
    <property type="match status" value="1"/>
</dbReference>
<organism evidence="7 8">
    <name type="scientific">Candidatus Polarisedimenticola svalbardensis</name>
    <dbReference type="NCBI Taxonomy" id="2886004"/>
    <lineage>
        <taxon>Bacteria</taxon>
        <taxon>Pseudomonadati</taxon>
        <taxon>Acidobacteriota</taxon>
        <taxon>Candidatus Polarisedimenticolia</taxon>
        <taxon>Candidatus Polarisedimenticolales</taxon>
        <taxon>Candidatus Polarisedimenticolaceae</taxon>
        <taxon>Candidatus Polarisedimenticola</taxon>
    </lineage>
</organism>
<name>A0A8J6YAD1_9BACT</name>
<dbReference type="Gene3D" id="3.40.1710.10">
    <property type="entry name" value="abc type-2 transporter like domain"/>
    <property type="match status" value="1"/>
</dbReference>